<evidence type="ECO:0000313" key="4">
    <source>
        <dbReference type="Proteomes" id="UP000199288"/>
    </source>
</evidence>
<dbReference type="InterPro" id="IPR029787">
    <property type="entry name" value="Nucleotide_cyclase"/>
</dbReference>
<evidence type="ECO:0000313" key="3">
    <source>
        <dbReference type="EMBL" id="SDZ74558.1"/>
    </source>
</evidence>
<organism evidence="3 4">
    <name type="scientific">Bowdeniella nasicola</name>
    <dbReference type="NCBI Taxonomy" id="208480"/>
    <lineage>
        <taxon>Bacteria</taxon>
        <taxon>Bacillati</taxon>
        <taxon>Actinomycetota</taxon>
        <taxon>Actinomycetes</taxon>
        <taxon>Actinomycetales</taxon>
        <taxon>Actinomycetaceae</taxon>
        <taxon>Bowdeniella</taxon>
    </lineage>
</organism>
<reference evidence="4" key="1">
    <citation type="submission" date="2016-10" db="EMBL/GenBank/DDBJ databases">
        <authorList>
            <person name="Varghese N."/>
            <person name="Submissions S."/>
        </authorList>
    </citation>
    <scope>NUCLEOTIDE SEQUENCE [LARGE SCALE GENOMIC DNA]</scope>
    <source>
        <strain evidence="4">KPR-1</strain>
    </source>
</reference>
<protein>
    <submittedName>
        <fullName evidence="3">Adenylate cyclase</fullName>
    </submittedName>
</protein>
<proteinExistence type="inferred from homology"/>
<accession>A0A1H3VK80</accession>
<dbReference type="GO" id="GO:0009190">
    <property type="term" value="P:cyclic nucleotide biosynthetic process"/>
    <property type="evidence" value="ECO:0007669"/>
    <property type="project" value="InterPro"/>
</dbReference>
<dbReference type="AlphaFoldDB" id="A0A1H3VK80"/>
<dbReference type="CDD" id="cd07302">
    <property type="entry name" value="CHD"/>
    <property type="match status" value="1"/>
</dbReference>
<dbReference type="Pfam" id="PF00211">
    <property type="entry name" value="Guanylate_cyc"/>
    <property type="match status" value="1"/>
</dbReference>
<dbReference type="PANTHER" id="PTHR43081:SF1">
    <property type="entry name" value="ADENYLATE CYCLASE, TERMINAL-DIFFERENTIATION SPECIFIC"/>
    <property type="match status" value="1"/>
</dbReference>
<dbReference type="GO" id="GO:0035556">
    <property type="term" value="P:intracellular signal transduction"/>
    <property type="evidence" value="ECO:0007669"/>
    <property type="project" value="InterPro"/>
</dbReference>
<gene>
    <name evidence="3" type="ORF">SAMN02910418_00085</name>
</gene>
<dbReference type="PANTHER" id="PTHR43081">
    <property type="entry name" value="ADENYLATE CYCLASE, TERMINAL-DIFFERENTIATION SPECIFIC-RELATED"/>
    <property type="match status" value="1"/>
</dbReference>
<dbReference type="GO" id="GO:0004016">
    <property type="term" value="F:adenylate cyclase activity"/>
    <property type="evidence" value="ECO:0007669"/>
    <property type="project" value="UniProtKB-ARBA"/>
</dbReference>
<name>A0A1H3VK80_9ACTO</name>
<dbReference type="PROSITE" id="PS50125">
    <property type="entry name" value="GUANYLATE_CYCLASE_2"/>
    <property type="match status" value="1"/>
</dbReference>
<dbReference type="Gene3D" id="3.30.70.1230">
    <property type="entry name" value="Nucleotide cyclase"/>
    <property type="match status" value="1"/>
</dbReference>
<dbReference type="EMBL" id="FNQV01000001">
    <property type="protein sequence ID" value="SDZ74558.1"/>
    <property type="molecule type" value="Genomic_DNA"/>
</dbReference>
<dbReference type="SUPFAM" id="SSF55073">
    <property type="entry name" value="Nucleotide cyclase"/>
    <property type="match status" value="1"/>
</dbReference>
<dbReference type="InterPro" id="IPR001054">
    <property type="entry name" value="A/G_cyclase"/>
</dbReference>
<keyword evidence="4" id="KW-1185">Reference proteome</keyword>
<dbReference type="InterPro" id="IPR050697">
    <property type="entry name" value="Adenylyl/Guanylyl_Cyclase_3/4"/>
</dbReference>
<evidence type="ECO:0000259" key="2">
    <source>
        <dbReference type="PROSITE" id="PS50125"/>
    </source>
</evidence>
<dbReference type="Proteomes" id="UP000199288">
    <property type="component" value="Unassembled WGS sequence"/>
</dbReference>
<sequence>MTSENLDTVEYHVNRLLGGAPSLTITEVAERVGVDVSFVRTFWRAMGFATVTEADVVFTEADVQAVRTWRELLARGRVDERTAVSLLRAESHITDRLVLWQVEALIDDVARRLNLDDTSARLVVLDHISDDFELLSEQLAYSWRRQLAALATRINAEVAQRSADDDLSKLPLKRALGFVDMVEYTRRSRTLDVTQLTELIQGFEFIARDVITSEGGRIVKTIGDAVLYIADDLDTGARIVLSLIEALKADPRLPPVRASLVQGRVVSHSGDIFGPVVNVASRLADIALPGTVLMDETTAALLQASETGHEYDLSPRPVVEVQGLGEIRPVELRKKPEYESDD</sequence>
<feature type="domain" description="Guanylate cyclase" evidence="2">
    <location>
        <begin position="175"/>
        <end position="284"/>
    </location>
</feature>
<dbReference type="RefSeq" id="WP_261976979.1">
    <property type="nucleotide sequence ID" value="NZ_FNQV01000001.1"/>
</dbReference>
<comment type="similarity">
    <text evidence="1">Belongs to the adenylyl cyclase class-3 family.</text>
</comment>
<evidence type="ECO:0000256" key="1">
    <source>
        <dbReference type="ARBA" id="ARBA00005381"/>
    </source>
</evidence>